<reference evidence="1 2" key="1">
    <citation type="submission" date="2023-09" db="EMBL/GenBank/DDBJ databases">
        <authorList>
            <person name="Rey-Velasco X."/>
        </authorList>
    </citation>
    <scope>NUCLEOTIDE SEQUENCE [LARGE SCALE GENOMIC DNA]</scope>
    <source>
        <strain evidence="1 2">F394</strain>
    </source>
</reference>
<proteinExistence type="predicted"/>
<sequence length="78" mass="9149">MGHAFTVRAGHRHTTTMGKQRMIDNWERMKGQIMSTWDDLDEDEMKKARGNLSQMVNLIHVQTGEDRQLIMRKMSAFL</sequence>
<keyword evidence="2" id="KW-1185">Reference proteome</keyword>
<dbReference type="Gene3D" id="1.10.1470.10">
    <property type="entry name" value="YjbJ"/>
    <property type="match status" value="1"/>
</dbReference>
<comment type="caution">
    <text evidence="1">The sequence shown here is derived from an EMBL/GenBank/DDBJ whole genome shotgun (WGS) entry which is preliminary data.</text>
</comment>
<dbReference type="SUPFAM" id="SSF69047">
    <property type="entry name" value="Hypothetical protein YjbJ"/>
    <property type="match status" value="1"/>
</dbReference>
<dbReference type="Proteomes" id="UP001267426">
    <property type="component" value="Unassembled WGS sequence"/>
</dbReference>
<protein>
    <submittedName>
        <fullName evidence="1">General stress protein CsbD</fullName>
    </submittedName>
</protein>
<name>A0ABU3BSY8_9BACT</name>
<dbReference type="EMBL" id="JAVRHT010000025">
    <property type="protein sequence ID" value="MDT0632286.1"/>
    <property type="molecule type" value="Genomic_DNA"/>
</dbReference>
<dbReference type="InterPro" id="IPR036629">
    <property type="entry name" value="YjbJ_sf"/>
</dbReference>
<accession>A0ABU3BSY8</accession>
<evidence type="ECO:0000313" key="2">
    <source>
        <dbReference type="Proteomes" id="UP001267426"/>
    </source>
</evidence>
<gene>
    <name evidence="1" type="ORF">RM540_11060</name>
</gene>
<evidence type="ECO:0000313" key="1">
    <source>
        <dbReference type="EMBL" id="MDT0632286.1"/>
    </source>
</evidence>
<organism evidence="1 2">
    <name type="scientific">Rubrivirga litoralis</name>
    <dbReference type="NCBI Taxonomy" id="3075598"/>
    <lineage>
        <taxon>Bacteria</taxon>
        <taxon>Pseudomonadati</taxon>
        <taxon>Rhodothermota</taxon>
        <taxon>Rhodothermia</taxon>
        <taxon>Rhodothermales</taxon>
        <taxon>Rubricoccaceae</taxon>
        <taxon>Rubrivirga</taxon>
    </lineage>
</organism>
<dbReference type="RefSeq" id="WP_311664046.1">
    <property type="nucleotide sequence ID" value="NZ_JAVRHT010000025.1"/>
</dbReference>